<name>A0A9P1MSH1_9PELO</name>
<proteinExistence type="predicted"/>
<sequence>MRVDVMPVFNVNFKLCEFFNINLDERGYYQVRISPKYSSDFTTTIDFDEQKKAIQKPERSTLQNDVELLPSCVVKNVGVSKTFEITFVDERSELEEPFNLIVRLNSLDNVCTVKYLFVDVEIWYMDRYRPPLFEHFQKISHRSLRIPLDPTRLSAAARSLYFENSHIAAVTLRVFSSLVKIDAKTKKTSPENHQIRSQRAKNTHSAAIHALFYSKRSIERFIAKYIDLTEVRIAFPAGSSDIQKLKKVASEEMEQDSSPYKRIELDVMRFSSELDYVYSQLVDIFENNEALTIQLITIYDKQRRNIFREAFFCQERLKEEMKFNGIIDRSELFQVVTKSKYLKKMPSTSLFCSDFDSPGDLCPIIFEECFTKSPPPIKDLRKSEDTQAPVASTSEPSTSKFSTSSKKSKSFREKASKKLRFMKPRRRSLDHKSPTKLIRESPRSLTLTLDNLKEIKIPLMANGENTEAEGEERCSAAGEMQPTTSMVSQEETIAALLTSSPSADQIHTITEKVDDYQEEHPQDIMDIYEFIRERENVKKKLADLNYDGYLYSEKSILGQTAPTFTPMASVYIESLDENKSMNDILSKPVSLHLVVFVHGLEGSPDDLMSYKNCLRQIVESNYNSEHLHDENAEAWKFDYLLSKSNLRTTWNDFDVMSNNLLAEIEARFEECAVDYDRISFIAHSLGGLIVRNMIGKEAEMEEETRKKLIPKLHTLMTLNSPHLGLAYMGKHVHWGVNFVQLFKKSTSVYQMSFRDKSKIEETFIYELSKNGAFSKFVNVLLVGNPHDKIVPCNSSLLLPIKESLKDSSNFGVHYKKIIENVINSIKNGERVENFVRYTTIHQVVSASTNRIIRRAAHVGAVEDLIFIEKLFSISAVKYFL</sequence>
<feature type="region of interest" description="Disordered" evidence="1">
    <location>
        <begin position="377"/>
        <end position="434"/>
    </location>
</feature>
<reference evidence="3" key="1">
    <citation type="submission" date="2022-11" db="EMBL/GenBank/DDBJ databases">
        <authorList>
            <person name="Kikuchi T."/>
        </authorList>
    </citation>
    <scope>NUCLEOTIDE SEQUENCE</scope>
    <source>
        <strain evidence="3">PS1010</strain>
    </source>
</reference>
<feature type="compositionally biased region" description="Low complexity" evidence="1">
    <location>
        <begin position="391"/>
        <end position="405"/>
    </location>
</feature>
<dbReference type="InterPro" id="IPR007751">
    <property type="entry name" value="DUF676_lipase-like"/>
</dbReference>
<evidence type="ECO:0000256" key="1">
    <source>
        <dbReference type="SAM" id="MobiDB-lite"/>
    </source>
</evidence>
<dbReference type="SUPFAM" id="SSF53474">
    <property type="entry name" value="alpha/beta-Hydrolases"/>
    <property type="match status" value="1"/>
</dbReference>
<feature type="domain" description="DUF676" evidence="2">
    <location>
        <begin position="591"/>
        <end position="794"/>
    </location>
</feature>
<dbReference type="Gene3D" id="3.40.50.1820">
    <property type="entry name" value="alpha/beta hydrolase"/>
    <property type="match status" value="1"/>
</dbReference>
<dbReference type="InterPro" id="IPR044294">
    <property type="entry name" value="Lipase-like"/>
</dbReference>
<dbReference type="InterPro" id="IPR029058">
    <property type="entry name" value="AB_hydrolase_fold"/>
</dbReference>
<protein>
    <recommendedName>
        <fullName evidence="2">DUF676 domain-containing protein</fullName>
    </recommendedName>
</protein>
<dbReference type="AlphaFoldDB" id="A0A9P1MSH1"/>
<evidence type="ECO:0000313" key="4">
    <source>
        <dbReference type="Proteomes" id="UP001152747"/>
    </source>
</evidence>
<evidence type="ECO:0000313" key="3">
    <source>
        <dbReference type="EMBL" id="CAI5438064.1"/>
    </source>
</evidence>
<dbReference type="PANTHER" id="PTHR12482">
    <property type="entry name" value="LIPASE ROG1-RELATED-RELATED"/>
    <property type="match status" value="1"/>
</dbReference>
<evidence type="ECO:0000259" key="2">
    <source>
        <dbReference type="Pfam" id="PF05057"/>
    </source>
</evidence>
<dbReference type="OrthoDB" id="273452at2759"/>
<organism evidence="3 4">
    <name type="scientific">Caenorhabditis angaria</name>
    <dbReference type="NCBI Taxonomy" id="860376"/>
    <lineage>
        <taxon>Eukaryota</taxon>
        <taxon>Metazoa</taxon>
        <taxon>Ecdysozoa</taxon>
        <taxon>Nematoda</taxon>
        <taxon>Chromadorea</taxon>
        <taxon>Rhabditida</taxon>
        <taxon>Rhabditina</taxon>
        <taxon>Rhabditomorpha</taxon>
        <taxon>Rhabditoidea</taxon>
        <taxon>Rhabditidae</taxon>
        <taxon>Peloderinae</taxon>
        <taxon>Caenorhabditis</taxon>
    </lineage>
</organism>
<dbReference type="Proteomes" id="UP001152747">
    <property type="component" value="Unassembled WGS sequence"/>
</dbReference>
<gene>
    <name evidence="3" type="ORF">CAMP_LOCUS701</name>
</gene>
<dbReference type="EMBL" id="CANHGI010000001">
    <property type="protein sequence ID" value="CAI5438064.1"/>
    <property type="molecule type" value="Genomic_DNA"/>
</dbReference>
<keyword evidence="4" id="KW-1185">Reference proteome</keyword>
<feature type="compositionally biased region" description="Basic residues" evidence="1">
    <location>
        <begin position="417"/>
        <end position="429"/>
    </location>
</feature>
<dbReference type="Pfam" id="PF05057">
    <property type="entry name" value="DUF676"/>
    <property type="match status" value="1"/>
</dbReference>
<dbReference type="PANTHER" id="PTHR12482:SF5">
    <property type="entry name" value="DUF676 DOMAIN-CONTAINING PROTEIN"/>
    <property type="match status" value="1"/>
</dbReference>
<accession>A0A9P1MSH1</accession>
<comment type="caution">
    <text evidence="3">The sequence shown here is derived from an EMBL/GenBank/DDBJ whole genome shotgun (WGS) entry which is preliminary data.</text>
</comment>